<evidence type="ECO:0000256" key="12">
    <source>
        <dbReference type="ARBA" id="ARBA00048423"/>
    </source>
</evidence>
<evidence type="ECO:0000313" key="20">
    <source>
        <dbReference type="Proteomes" id="UP000309561"/>
    </source>
</evidence>
<proteinExistence type="inferred from homology"/>
<dbReference type="RefSeq" id="WP_137011543.1">
    <property type="nucleotide sequence ID" value="NZ_SZPX01000001.1"/>
</dbReference>
<evidence type="ECO:0000259" key="18">
    <source>
        <dbReference type="PROSITE" id="PS51007"/>
    </source>
</evidence>
<dbReference type="NCBIfam" id="TIGR04484">
    <property type="entry name" value="thiosulf_SoxA"/>
    <property type="match status" value="1"/>
</dbReference>
<dbReference type="GO" id="GO:0042597">
    <property type="term" value="C:periplasmic space"/>
    <property type="evidence" value="ECO:0007669"/>
    <property type="project" value="UniProtKB-SubCell"/>
</dbReference>
<evidence type="ECO:0000256" key="11">
    <source>
        <dbReference type="ARBA" id="ARBA00048077"/>
    </source>
</evidence>
<dbReference type="GO" id="GO:0009055">
    <property type="term" value="F:electron transfer activity"/>
    <property type="evidence" value="ECO:0007669"/>
    <property type="project" value="InterPro"/>
</dbReference>
<dbReference type="Gene3D" id="1.10.760.10">
    <property type="entry name" value="Cytochrome c-like domain"/>
    <property type="match status" value="2"/>
</dbReference>
<feature type="binding site" description="covalent" evidence="15">
    <location>
        <position position="168"/>
    </location>
    <ligand>
        <name>heme c</name>
        <dbReference type="ChEBI" id="CHEBI:61717"/>
        <label>2</label>
    </ligand>
</feature>
<comment type="subunit">
    <text evidence="13">Heterodimer of SoxA and SoxX.</text>
</comment>
<dbReference type="AlphaFoldDB" id="A0A4U2ZA79"/>
<comment type="catalytic activity">
    <reaction evidence="12 13">
        <text>S-sulfanyl-L-cysteinyl-[SoxY protein] + thiosulfate + 2 Fe(III)-[cytochrome c] = S-(2-sulfodisulfanyl)-L-cysteinyl-[SoxY protein] + 2 Fe(II)-[cytochrome c] + 2 H(+)</text>
        <dbReference type="Rhea" id="RHEA:51224"/>
        <dbReference type="Rhea" id="RHEA-COMP:10350"/>
        <dbReference type="Rhea" id="RHEA-COMP:14399"/>
        <dbReference type="Rhea" id="RHEA-COMP:14689"/>
        <dbReference type="Rhea" id="RHEA-COMP:14690"/>
        <dbReference type="ChEBI" id="CHEBI:15378"/>
        <dbReference type="ChEBI" id="CHEBI:29033"/>
        <dbReference type="ChEBI" id="CHEBI:29034"/>
        <dbReference type="ChEBI" id="CHEBI:33542"/>
        <dbReference type="ChEBI" id="CHEBI:61963"/>
        <dbReference type="ChEBI" id="CHEBI:140664"/>
        <dbReference type="EC" id="2.8.5.2"/>
    </reaction>
</comment>
<dbReference type="InterPro" id="IPR025710">
    <property type="entry name" value="SoxA"/>
</dbReference>
<evidence type="ECO:0000256" key="1">
    <source>
        <dbReference type="ARBA" id="ARBA00004418"/>
    </source>
</evidence>
<comment type="catalytic activity">
    <reaction evidence="11 13">
        <text>L-cysteinyl-[SoxY protein] + thiosulfate + 2 Fe(III)-[cytochrome c] = S-sulfosulfanyl-L-cysteinyl-[SoxY protein] + 2 Fe(II)-[cytochrome c] + 2 H(+)</text>
        <dbReference type="Rhea" id="RHEA:56720"/>
        <dbReference type="Rhea" id="RHEA-COMP:10350"/>
        <dbReference type="Rhea" id="RHEA-COMP:14328"/>
        <dbReference type="Rhea" id="RHEA-COMP:14399"/>
        <dbReference type="Rhea" id="RHEA-COMP:14691"/>
        <dbReference type="ChEBI" id="CHEBI:15378"/>
        <dbReference type="ChEBI" id="CHEBI:29033"/>
        <dbReference type="ChEBI" id="CHEBI:29034"/>
        <dbReference type="ChEBI" id="CHEBI:29950"/>
        <dbReference type="ChEBI" id="CHEBI:33542"/>
        <dbReference type="ChEBI" id="CHEBI:139321"/>
        <dbReference type="EC" id="2.8.5.2"/>
    </reaction>
</comment>
<feature type="binding site" description="covalent" evidence="15">
    <location>
        <position position="165"/>
    </location>
    <ligand>
        <name>heme c</name>
        <dbReference type="ChEBI" id="CHEBI:61717"/>
        <label>2</label>
    </ligand>
</feature>
<evidence type="ECO:0000256" key="4">
    <source>
        <dbReference type="ARBA" id="ARBA00022679"/>
    </source>
</evidence>
<comment type="caution">
    <text evidence="19">The sequence shown here is derived from an EMBL/GenBank/DDBJ whole genome shotgun (WGS) entry which is preliminary data.</text>
</comment>
<dbReference type="GO" id="GO:0016669">
    <property type="term" value="F:oxidoreductase activity, acting on a sulfur group of donors, cytochrome as acceptor"/>
    <property type="evidence" value="ECO:0007669"/>
    <property type="project" value="InterPro"/>
</dbReference>
<evidence type="ECO:0000256" key="8">
    <source>
        <dbReference type="ARBA" id="ARBA00022982"/>
    </source>
</evidence>
<dbReference type="InterPro" id="IPR009056">
    <property type="entry name" value="Cyt_c-like_dom"/>
</dbReference>
<feature type="binding site" description="axial binding residue" evidence="16">
    <location>
        <position position="217"/>
    </location>
    <ligand>
        <name>heme c</name>
        <dbReference type="ChEBI" id="CHEBI:61717"/>
        <label>2</label>
    </ligand>
    <ligandPart>
        <name>Fe</name>
        <dbReference type="ChEBI" id="CHEBI:18248"/>
    </ligandPart>
</feature>
<gene>
    <name evidence="19" type="primary">soxA</name>
    <name evidence="19" type="ORF">FCU45_01445</name>
</gene>
<comment type="similarity">
    <text evidence="10 13">Belongs to the SoxA family.</text>
</comment>
<evidence type="ECO:0000256" key="2">
    <source>
        <dbReference type="ARBA" id="ARBA00022448"/>
    </source>
</evidence>
<comment type="subcellular location">
    <subcellularLocation>
        <location evidence="1 13">Periplasm</location>
    </subcellularLocation>
</comment>
<feature type="active site" description="Cysteine persulfide intermediate" evidence="14">
    <location>
        <position position="217"/>
    </location>
</feature>
<evidence type="ECO:0000256" key="10">
    <source>
        <dbReference type="ARBA" id="ARBA00025746"/>
    </source>
</evidence>
<keyword evidence="3 13" id="KW-0349">Heme</keyword>
<keyword evidence="4 13" id="KW-0808">Transferase</keyword>
<keyword evidence="5 13" id="KW-0479">Metal-binding</keyword>
<feature type="chain" id="PRO_5020651163" description="SoxAX cytochrome complex subunit A" evidence="17">
    <location>
        <begin position="21"/>
        <end position="256"/>
    </location>
</feature>
<dbReference type="GO" id="GO:0046872">
    <property type="term" value="F:metal ion binding"/>
    <property type="evidence" value="ECO:0007669"/>
    <property type="project" value="UniProtKB-KW"/>
</dbReference>
<feature type="binding site" evidence="15">
    <location>
        <position position="213"/>
    </location>
    <ligand>
        <name>substrate</name>
    </ligand>
</feature>
<reference evidence="19 20" key="1">
    <citation type="submission" date="2019-04" db="EMBL/GenBank/DDBJ databases">
        <title>Sulfurimonas crateris sp. nov. a facultative anaerobic sulfur-oxidizing chemolithautotrophic bacterium isolated from a terrestrial mud vulcano.</title>
        <authorList>
            <person name="Ratnikova N.M."/>
            <person name="Slobodkin A.I."/>
            <person name="Merkel A.Y."/>
            <person name="Novikov A."/>
            <person name="Bonch-Osmolovskaya E.A."/>
            <person name="Slobodkina G.B."/>
        </authorList>
    </citation>
    <scope>NUCLEOTIDE SEQUENCE [LARGE SCALE GENOMIC DNA]</scope>
    <source>
        <strain evidence="19 20">SN118</strain>
    </source>
</reference>
<evidence type="ECO:0000313" key="19">
    <source>
        <dbReference type="EMBL" id="TKI71074.1"/>
    </source>
</evidence>
<evidence type="ECO:0000256" key="16">
    <source>
        <dbReference type="PIRSR" id="PIRSR038455-3"/>
    </source>
</evidence>
<protein>
    <recommendedName>
        <fullName evidence="13">SoxAX cytochrome complex subunit A</fullName>
        <ecNumber evidence="13">2.8.5.2</ecNumber>
    </recommendedName>
    <alternativeName>
        <fullName evidence="13">Protein SoxA</fullName>
    </alternativeName>
    <alternativeName>
        <fullName evidence="13">Sulfur oxidizing protein A</fullName>
    </alternativeName>
    <alternativeName>
        <fullName evidence="13">Thiosulfate-oxidizing multienzyme system protein SoxA</fullName>
    </alternativeName>
</protein>
<evidence type="ECO:0000256" key="3">
    <source>
        <dbReference type="ARBA" id="ARBA00022617"/>
    </source>
</evidence>
<dbReference type="InterPro" id="IPR036909">
    <property type="entry name" value="Cyt_c-like_dom_sf"/>
</dbReference>
<evidence type="ECO:0000256" key="6">
    <source>
        <dbReference type="ARBA" id="ARBA00022729"/>
    </source>
</evidence>
<dbReference type="EMBL" id="SZPX01000001">
    <property type="protein sequence ID" value="TKI71074.1"/>
    <property type="molecule type" value="Genomic_DNA"/>
</dbReference>
<evidence type="ECO:0000256" key="17">
    <source>
        <dbReference type="SAM" id="SignalP"/>
    </source>
</evidence>
<accession>A0A4U2ZA79</accession>
<dbReference type="OrthoDB" id="7916986at2"/>
<dbReference type="Proteomes" id="UP000309561">
    <property type="component" value="Unassembled WGS sequence"/>
</dbReference>
<keyword evidence="20" id="KW-1185">Reference proteome</keyword>
<name>A0A4U2ZA79_9BACT</name>
<dbReference type="GO" id="GO:0070069">
    <property type="term" value="C:cytochrome complex"/>
    <property type="evidence" value="ECO:0007669"/>
    <property type="project" value="InterPro"/>
</dbReference>
<dbReference type="GO" id="GO:0020037">
    <property type="term" value="F:heme binding"/>
    <property type="evidence" value="ECO:0007669"/>
    <property type="project" value="InterPro"/>
</dbReference>
<keyword evidence="8 13" id="KW-0249">Electron transport</keyword>
<evidence type="ECO:0000256" key="7">
    <source>
        <dbReference type="ARBA" id="ARBA00022764"/>
    </source>
</evidence>
<evidence type="ECO:0000256" key="15">
    <source>
        <dbReference type="PIRSR" id="PIRSR038455-2"/>
    </source>
</evidence>
<comment type="cofactor">
    <cofactor evidence="15">
        <name>heme</name>
        <dbReference type="ChEBI" id="CHEBI:30413"/>
    </cofactor>
    <text evidence="15">Binds 2 heme groups per subunit.</text>
</comment>
<organism evidence="19 20">
    <name type="scientific">Sulfurimonas crateris</name>
    <dbReference type="NCBI Taxonomy" id="2574727"/>
    <lineage>
        <taxon>Bacteria</taxon>
        <taxon>Pseudomonadati</taxon>
        <taxon>Campylobacterota</taxon>
        <taxon>Epsilonproteobacteria</taxon>
        <taxon>Campylobacterales</taxon>
        <taxon>Sulfurimonadaceae</taxon>
        <taxon>Sulfurimonas</taxon>
    </lineage>
</organism>
<dbReference type="GO" id="GO:0016740">
    <property type="term" value="F:transferase activity"/>
    <property type="evidence" value="ECO:0007669"/>
    <property type="project" value="UniProtKB-KW"/>
</dbReference>
<dbReference type="GO" id="GO:0019417">
    <property type="term" value="P:sulfur oxidation"/>
    <property type="evidence" value="ECO:0007669"/>
    <property type="project" value="InterPro"/>
</dbReference>
<keyword evidence="9 13" id="KW-0408">Iron</keyword>
<evidence type="ECO:0000256" key="9">
    <source>
        <dbReference type="ARBA" id="ARBA00023004"/>
    </source>
</evidence>
<feature type="binding site" description="axial binding residue" evidence="16">
    <location>
        <position position="169"/>
    </location>
    <ligand>
        <name>heme c</name>
        <dbReference type="ChEBI" id="CHEBI:61717"/>
        <label>2</label>
    </ligand>
    <ligandPart>
        <name>Fe</name>
        <dbReference type="ChEBI" id="CHEBI:18248"/>
    </ligandPart>
</feature>
<keyword evidence="6 17" id="KW-0732">Signal</keyword>
<evidence type="ECO:0000256" key="14">
    <source>
        <dbReference type="PIRSR" id="PIRSR038455-1"/>
    </source>
</evidence>
<feature type="signal peptide" evidence="17">
    <location>
        <begin position="1"/>
        <end position="20"/>
    </location>
</feature>
<dbReference type="PROSITE" id="PS51007">
    <property type="entry name" value="CYTC"/>
    <property type="match status" value="1"/>
</dbReference>
<keyword evidence="2 13" id="KW-0813">Transport</keyword>
<keyword evidence="7 13" id="KW-0574">Periplasm</keyword>
<sequence length="256" mass="28002">MRKILQILLCAALAVSLSFASEQFAMSDADRAMYEELLENNPADMMLANGSELLDAMGSEAALAKYLGLSEDALPVYLAGFPRYIEKFKMVVSIDQMLQAFMHDSGKKPYTLKSSDMFDMSSYVKSIANEQPISIDINANEQMKKTYALGKEVFNTRRGGRGLSCHSCHNPSVIGGILRTQPLPDISAKGNASAATWPAYRMTKSNLATLQKRFQGCMQNALLAVIPLGSPEMTALEVYFTHEAKGATIALPGLKR</sequence>
<dbReference type="EC" id="2.8.5.2" evidence="13"/>
<feature type="domain" description="Cytochrome c" evidence="18">
    <location>
        <begin position="145"/>
        <end position="256"/>
    </location>
</feature>
<evidence type="ECO:0000256" key="5">
    <source>
        <dbReference type="ARBA" id="ARBA00022723"/>
    </source>
</evidence>
<evidence type="ECO:0000256" key="13">
    <source>
        <dbReference type="PIRNR" id="PIRNR038455"/>
    </source>
</evidence>
<dbReference type="PIRSF" id="PIRSF038455">
    <property type="entry name" value="SoxA"/>
    <property type="match status" value="1"/>
</dbReference>
<dbReference type="SUPFAM" id="SSF46626">
    <property type="entry name" value="Cytochrome c"/>
    <property type="match status" value="1"/>
</dbReference>